<dbReference type="Proteomes" id="UP000299102">
    <property type="component" value="Unassembled WGS sequence"/>
</dbReference>
<keyword evidence="2" id="KW-1185">Reference proteome</keyword>
<evidence type="ECO:0000313" key="1">
    <source>
        <dbReference type="EMBL" id="GBP68564.1"/>
    </source>
</evidence>
<sequence length="93" mass="10575">MQLIYAGGCAIYKLSIILPTHRKSPYSEATVRKIRSAGLRGGAEIAVKYVYHLVVVSRVPLTFWCSICVNLLESIFNSLDRDSLWKNRFEGQR</sequence>
<dbReference type="AlphaFoldDB" id="A0A4C1Y0S1"/>
<accession>A0A4C1Y0S1</accession>
<comment type="caution">
    <text evidence="1">The sequence shown here is derived from an EMBL/GenBank/DDBJ whole genome shotgun (WGS) entry which is preliminary data.</text>
</comment>
<evidence type="ECO:0000313" key="2">
    <source>
        <dbReference type="Proteomes" id="UP000299102"/>
    </source>
</evidence>
<proteinExistence type="predicted"/>
<organism evidence="1 2">
    <name type="scientific">Eumeta variegata</name>
    <name type="common">Bagworm moth</name>
    <name type="synonym">Eumeta japonica</name>
    <dbReference type="NCBI Taxonomy" id="151549"/>
    <lineage>
        <taxon>Eukaryota</taxon>
        <taxon>Metazoa</taxon>
        <taxon>Ecdysozoa</taxon>
        <taxon>Arthropoda</taxon>
        <taxon>Hexapoda</taxon>
        <taxon>Insecta</taxon>
        <taxon>Pterygota</taxon>
        <taxon>Neoptera</taxon>
        <taxon>Endopterygota</taxon>
        <taxon>Lepidoptera</taxon>
        <taxon>Glossata</taxon>
        <taxon>Ditrysia</taxon>
        <taxon>Tineoidea</taxon>
        <taxon>Psychidae</taxon>
        <taxon>Oiketicinae</taxon>
        <taxon>Eumeta</taxon>
    </lineage>
</organism>
<protein>
    <submittedName>
        <fullName evidence="1">Uncharacterized protein</fullName>
    </submittedName>
</protein>
<dbReference type="EMBL" id="BGZK01001016">
    <property type="protein sequence ID" value="GBP68564.1"/>
    <property type="molecule type" value="Genomic_DNA"/>
</dbReference>
<reference evidence="1 2" key="1">
    <citation type="journal article" date="2019" name="Commun. Biol.">
        <title>The bagworm genome reveals a unique fibroin gene that provides high tensile strength.</title>
        <authorList>
            <person name="Kono N."/>
            <person name="Nakamura H."/>
            <person name="Ohtoshi R."/>
            <person name="Tomita M."/>
            <person name="Numata K."/>
            <person name="Arakawa K."/>
        </authorList>
    </citation>
    <scope>NUCLEOTIDE SEQUENCE [LARGE SCALE GENOMIC DNA]</scope>
</reference>
<gene>
    <name evidence="1" type="ORF">EVAR_46904_1</name>
</gene>
<name>A0A4C1Y0S1_EUMVA</name>